<dbReference type="InterPro" id="IPR051697">
    <property type="entry name" value="Patched_domain-protein"/>
</dbReference>
<evidence type="ECO:0000256" key="7">
    <source>
        <dbReference type="ARBA" id="ARBA00057027"/>
    </source>
</evidence>
<dbReference type="PANTHER" id="PTHR10796">
    <property type="entry name" value="PATCHED-RELATED"/>
    <property type="match status" value="1"/>
</dbReference>
<dbReference type="PANTHER" id="PTHR10796:SF92">
    <property type="entry name" value="PATCHED-RELATED, ISOFORM A"/>
    <property type="match status" value="1"/>
</dbReference>
<dbReference type="InterPro" id="IPR000731">
    <property type="entry name" value="SSD"/>
</dbReference>
<evidence type="ECO:0000256" key="8">
    <source>
        <dbReference type="ARBA" id="ARBA00060429"/>
    </source>
</evidence>
<dbReference type="Proteomes" id="UP000515135">
    <property type="component" value="Unplaced"/>
</dbReference>
<evidence type="ECO:0000313" key="14">
    <source>
        <dbReference type="RefSeq" id="XP_019618764.1"/>
    </source>
</evidence>
<evidence type="ECO:0000256" key="9">
    <source>
        <dbReference type="ARBA" id="ARBA00074262"/>
    </source>
</evidence>
<sequence length="984" mass="108804">MAFDCIDKIISRSFRQYGRFLARHPLPFLLLSILVAGGLGSGLYFLDTESSVEDLYTPDDGRGKTERAYVQQHFPTNDSTSFQATRLINLGRAANVIITSKASDDNVLSSTTLAAIDSLNTAIKGIQAEVSGKNYSHADLCSKWGTQCQVGGEDFLDFALRKNDSTAISYPRTVLPGGSAVFSAGTLGKPTLKTGTDVVEKAKSFRLDYYLRMDSPSDDKLSEKWELAFLSYMAAFKSNFITVCYGTFGALESELAALTTSVIPLFSITFAVLITFSILSCMMLDMVRTKPWLGMLGVLSSGMAIVASIGLCLFCGVKFNSVVASMPFLALGIGVDDLFVMLAAWRKTHPGGSVEERMGETYAEAAVSITITTVTDGLAFGIGAITPIPAVRIFCIFTLTAVIFDYLFQITFFGACMVYIGHREKGNRHATTCMRVPTPEEAKDRSGCFRAMCTGNAMAGVDGNGEYHGSDHAIMVFFRKYFGPVITKWWVKAIVLLIYGAYLGCAIWGCTQVRQGIRLSRLAPDDSFVVDFFDKQDQYYFGEYGPRVAVIITEPLAFWEESTRDQVEKLLAKFEDTDFTFGRTESESWLRDYLAFVNQYSGVIPGLSAATKSSFLSNLSDPFLKNAAFERYALDIEFNGDKSAILSTRFFVQTKNIINSDREQDMMLKMREIADSMSIKTMVYHPNFIFYDQYIIILPNTLQNLGIATATMFVVALVLVPHPVCSVWVTLSIASICTGVVGYMTFWDVNLDAISMINIIMCIGFSVDFSAHITYAFVSCTEKNRNARAVFALYSLGMPILQGALSTILGVSALSTSVSYIFRTFFKTMFLVILLGALHGLVILPVVLTLLGPPCCQKRDKGKKSDRVGPQVNPGHPVDMPSHPYNPKPPQEHINRQPQGYAMPSRYTPQYMEANNPLNDAKMTTYLQHLNGRNHAPSHGPYNDSPSYKPYNDSPSYRPYNRDSSPGQISMPKACKEVSVIFRK</sequence>
<dbReference type="GO" id="GO:0097225">
    <property type="term" value="C:sperm midpiece"/>
    <property type="evidence" value="ECO:0007669"/>
    <property type="project" value="UniProtKB-ARBA"/>
</dbReference>
<keyword evidence="6" id="KW-0325">Glycoprotein</keyword>
<keyword evidence="4 11" id="KW-1133">Transmembrane helix</keyword>
<evidence type="ECO:0000256" key="4">
    <source>
        <dbReference type="ARBA" id="ARBA00022989"/>
    </source>
</evidence>
<feature type="transmembrane region" description="Helical" evidence="11">
    <location>
        <begin position="26"/>
        <end position="46"/>
    </location>
</feature>
<dbReference type="Pfam" id="PF02460">
    <property type="entry name" value="Patched"/>
    <property type="match status" value="1"/>
</dbReference>
<feature type="transmembrane region" description="Helical" evidence="11">
    <location>
        <begin position="828"/>
        <end position="851"/>
    </location>
</feature>
<feature type="transmembrane region" description="Helical" evidence="11">
    <location>
        <begin position="702"/>
        <end position="720"/>
    </location>
</feature>
<feature type="transmembrane region" description="Helical" evidence="11">
    <location>
        <begin position="296"/>
        <end position="319"/>
    </location>
</feature>
<evidence type="ECO:0000259" key="12">
    <source>
        <dbReference type="PROSITE" id="PS50156"/>
    </source>
</evidence>
<feature type="transmembrane region" description="Helical" evidence="11">
    <location>
        <begin position="790"/>
        <end position="822"/>
    </location>
</feature>
<evidence type="ECO:0000256" key="10">
    <source>
        <dbReference type="SAM" id="MobiDB-lite"/>
    </source>
</evidence>
<keyword evidence="13" id="KW-1185">Reference proteome</keyword>
<feature type="transmembrane region" description="Helical" evidence="11">
    <location>
        <begin position="391"/>
        <end position="420"/>
    </location>
</feature>
<gene>
    <name evidence="14 15" type="primary">LOC109465766</name>
</gene>
<dbReference type="SUPFAM" id="SSF82866">
    <property type="entry name" value="Multidrug efflux transporter AcrB transmembrane domain"/>
    <property type="match status" value="2"/>
</dbReference>
<feature type="domain" description="SSD" evidence="12">
    <location>
        <begin position="262"/>
        <end position="419"/>
    </location>
</feature>
<dbReference type="RefSeq" id="XP_019618764.1">
    <property type="nucleotide sequence ID" value="XM_019763205.1"/>
</dbReference>
<keyword evidence="2" id="KW-1003">Cell membrane</keyword>
<evidence type="ECO:0000313" key="15">
    <source>
        <dbReference type="RefSeq" id="XP_019618765.1"/>
    </source>
</evidence>
<organism evidence="13 14">
    <name type="scientific">Branchiostoma belcheri</name>
    <name type="common">Amphioxus</name>
    <dbReference type="NCBI Taxonomy" id="7741"/>
    <lineage>
        <taxon>Eukaryota</taxon>
        <taxon>Metazoa</taxon>
        <taxon>Chordata</taxon>
        <taxon>Cephalochordata</taxon>
        <taxon>Leptocardii</taxon>
        <taxon>Amphioxiformes</taxon>
        <taxon>Branchiostomatidae</taxon>
        <taxon>Branchiostoma</taxon>
    </lineage>
</organism>
<feature type="transmembrane region" description="Helical" evidence="11">
    <location>
        <begin position="727"/>
        <end position="747"/>
    </location>
</feature>
<feature type="region of interest" description="Disordered" evidence="10">
    <location>
        <begin position="859"/>
        <end position="904"/>
    </location>
</feature>
<feature type="region of interest" description="Disordered" evidence="10">
    <location>
        <begin position="931"/>
        <end position="970"/>
    </location>
</feature>
<evidence type="ECO:0000256" key="1">
    <source>
        <dbReference type="ARBA" id="ARBA00005585"/>
    </source>
</evidence>
<protein>
    <recommendedName>
        <fullName evidence="9">Patched domain-containing protein 3</fullName>
    </recommendedName>
</protein>
<keyword evidence="3 11" id="KW-0812">Transmembrane</keyword>
<dbReference type="GeneID" id="109465766"/>
<dbReference type="GO" id="GO:0016020">
    <property type="term" value="C:membrane"/>
    <property type="evidence" value="ECO:0007669"/>
    <property type="project" value="InterPro"/>
</dbReference>
<accession>A0A6P4Y8Y8</accession>
<comment type="function">
    <text evidence="7">May play a role in sperm development or sperm function. However, does not appear to have an essential role in spermatogenesis or male fertility.</text>
</comment>
<proteinExistence type="inferred from homology"/>
<evidence type="ECO:0000256" key="2">
    <source>
        <dbReference type="ARBA" id="ARBA00022475"/>
    </source>
</evidence>
<dbReference type="InterPro" id="IPR003392">
    <property type="entry name" value="PTHD_SSD"/>
</dbReference>
<evidence type="ECO:0000313" key="13">
    <source>
        <dbReference type="Proteomes" id="UP000515135"/>
    </source>
</evidence>
<feature type="transmembrane region" description="Helical" evidence="11">
    <location>
        <begin position="365"/>
        <end position="385"/>
    </location>
</feature>
<reference evidence="14 15" key="1">
    <citation type="submission" date="2025-04" db="UniProtKB">
        <authorList>
            <consortium name="RefSeq"/>
        </authorList>
    </citation>
    <scope>IDENTIFICATION</scope>
    <source>
        <tissue evidence="14 15">Gonad</tissue>
    </source>
</reference>
<comment type="subcellular location">
    <subcellularLocation>
        <location evidence="8">Cell projection</location>
        <location evidence="8">Cilium</location>
        <location evidence="8">Flagellum membrane</location>
        <topology evidence="8">Multi-pass membrane protein</topology>
    </subcellularLocation>
</comment>
<evidence type="ECO:0000256" key="6">
    <source>
        <dbReference type="ARBA" id="ARBA00023180"/>
    </source>
</evidence>
<keyword evidence="5 11" id="KW-0472">Membrane</keyword>
<dbReference type="KEGG" id="bbel:109465766"/>
<evidence type="ECO:0000256" key="3">
    <source>
        <dbReference type="ARBA" id="ARBA00022692"/>
    </source>
</evidence>
<evidence type="ECO:0000256" key="11">
    <source>
        <dbReference type="SAM" id="Phobius"/>
    </source>
</evidence>
<name>A0A6P4Y8Y8_BRABE</name>
<dbReference type="RefSeq" id="XP_019618765.1">
    <property type="nucleotide sequence ID" value="XM_019763206.1"/>
</dbReference>
<dbReference type="AlphaFoldDB" id="A0A6P4Y8Y8"/>
<dbReference type="OrthoDB" id="6510177at2759"/>
<dbReference type="PROSITE" id="PS50156">
    <property type="entry name" value="SSD"/>
    <property type="match status" value="1"/>
</dbReference>
<feature type="transmembrane region" description="Helical" evidence="11">
    <location>
        <begin position="753"/>
        <end position="778"/>
    </location>
</feature>
<feature type="transmembrane region" description="Helical" evidence="11">
    <location>
        <begin position="263"/>
        <end position="284"/>
    </location>
</feature>
<dbReference type="FunFam" id="1.20.1640.10:FF:000013">
    <property type="entry name" value="PaTched Related family"/>
    <property type="match status" value="1"/>
</dbReference>
<dbReference type="Gene3D" id="1.20.1640.10">
    <property type="entry name" value="Multidrug efflux transporter AcrB transmembrane domain"/>
    <property type="match status" value="2"/>
</dbReference>
<feature type="transmembrane region" description="Helical" evidence="11">
    <location>
        <begin position="325"/>
        <end position="345"/>
    </location>
</feature>
<comment type="similarity">
    <text evidence="1">Belongs to the patched family.</text>
</comment>
<evidence type="ECO:0000256" key="5">
    <source>
        <dbReference type="ARBA" id="ARBA00023136"/>
    </source>
</evidence>
<feature type="transmembrane region" description="Helical" evidence="11">
    <location>
        <begin position="489"/>
        <end position="509"/>
    </location>
</feature>